<dbReference type="InterPro" id="IPR021889">
    <property type="entry name" value="DUF3500"/>
</dbReference>
<dbReference type="EMBL" id="RAWE01000001">
    <property type="protein sequence ID" value="RKH07856.1"/>
    <property type="molecule type" value="Genomic_DNA"/>
</dbReference>
<evidence type="ECO:0000256" key="2">
    <source>
        <dbReference type="SAM" id="SignalP"/>
    </source>
</evidence>
<feature type="signal peptide" evidence="2">
    <location>
        <begin position="1"/>
        <end position="21"/>
    </location>
</feature>
<dbReference type="Pfam" id="PF12006">
    <property type="entry name" value="DUF3500"/>
    <property type="match status" value="1"/>
</dbReference>
<dbReference type="Proteomes" id="UP000268313">
    <property type="component" value="Unassembled WGS sequence"/>
</dbReference>
<evidence type="ECO:0000256" key="1">
    <source>
        <dbReference type="SAM" id="MobiDB-lite"/>
    </source>
</evidence>
<accession>A0A3A8KK20</accession>
<comment type="caution">
    <text evidence="3">The sequence shown here is derived from an EMBL/GenBank/DDBJ whole genome shotgun (WGS) entry which is preliminary data.</text>
</comment>
<feature type="region of interest" description="Disordered" evidence="1">
    <location>
        <begin position="29"/>
        <end position="54"/>
    </location>
</feature>
<dbReference type="PANTHER" id="PTHR37489:SF1">
    <property type="entry name" value="DUF3500 DOMAIN-CONTAINING PROTEIN"/>
    <property type="match status" value="1"/>
</dbReference>
<protein>
    <submittedName>
        <fullName evidence="3">DUF3500 domain-containing protein</fullName>
    </submittedName>
</protein>
<gene>
    <name evidence="3" type="ORF">D7X32_00155</name>
</gene>
<proteinExistence type="predicted"/>
<organism evidence="3 4">
    <name type="scientific">Corallococcus carmarthensis</name>
    <dbReference type="NCBI Taxonomy" id="2316728"/>
    <lineage>
        <taxon>Bacteria</taxon>
        <taxon>Pseudomonadati</taxon>
        <taxon>Myxococcota</taxon>
        <taxon>Myxococcia</taxon>
        <taxon>Myxococcales</taxon>
        <taxon>Cystobacterineae</taxon>
        <taxon>Myxococcaceae</taxon>
        <taxon>Corallococcus</taxon>
    </lineage>
</organism>
<feature type="chain" id="PRO_5017180514" evidence="2">
    <location>
        <begin position="22"/>
        <end position="422"/>
    </location>
</feature>
<evidence type="ECO:0000313" key="4">
    <source>
        <dbReference type="Proteomes" id="UP000268313"/>
    </source>
</evidence>
<dbReference type="AlphaFoldDB" id="A0A3A8KK20"/>
<dbReference type="PANTHER" id="PTHR37489">
    <property type="entry name" value="DUF3500 DOMAIN-CONTAINING PROTEIN"/>
    <property type="match status" value="1"/>
</dbReference>
<evidence type="ECO:0000313" key="3">
    <source>
        <dbReference type="EMBL" id="RKH07856.1"/>
    </source>
</evidence>
<feature type="compositionally biased region" description="Gly residues" evidence="1">
    <location>
        <begin position="156"/>
        <end position="185"/>
    </location>
</feature>
<dbReference type="PROSITE" id="PS51257">
    <property type="entry name" value="PROKAR_LIPOPROTEIN"/>
    <property type="match status" value="1"/>
</dbReference>
<name>A0A3A8KK20_9BACT</name>
<keyword evidence="4" id="KW-1185">Reference proteome</keyword>
<reference evidence="4" key="1">
    <citation type="submission" date="2018-09" db="EMBL/GenBank/DDBJ databases">
        <authorList>
            <person name="Livingstone P.G."/>
            <person name="Whitworth D.E."/>
        </authorList>
    </citation>
    <scope>NUCLEOTIDE SEQUENCE [LARGE SCALE GENOMIC DNA]</scope>
    <source>
        <strain evidence="4">CA043D</strain>
    </source>
</reference>
<sequence length="422" mass="43258">MRRPAVSWLCLGVSCSMLALGACGDDPDPGASPDAGTGADAGTQADAGTEDGGTTPANCATAATHIEQVVCASNAFLATLTEAQRAAVLYAWTAQVEKTYWSNLPGVTRNGLKWGTLSAESKTAALNLASLVLTAEGYADMTGVFAADDYLDQQGGSTGGGPGGDGGTGGPPGGDGGMGGPPGGDGGMGGLVLDYSSDNYVIAFIGTPSTTGNWMLQIGGHHMAFNVTYLGGTGYPTPNHLGAEPKAPFTLDGGGTYAPLVDDGDAMVAMYDALTPAQLDAAYITGTYSDVVLGPVEFGTGSYSNVVFPTQQGVLVSTLTESQQALVTAAIKQWVADFAPAIADPLVAAYTSADAYAHTYVAWAGTKSAGVDVDLNGTYMRIDGPRVWLEVACQQGVVLRDNTHYHTIYRDKQTDYGNQLTQ</sequence>
<feature type="region of interest" description="Disordered" evidence="1">
    <location>
        <begin position="153"/>
        <end position="185"/>
    </location>
</feature>
<keyword evidence="2" id="KW-0732">Signal</keyword>